<dbReference type="AlphaFoldDB" id="A0A9W8EAM9"/>
<keyword evidence="2" id="KW-1185">Reference proteome</keyword>
<dbReference type="OrthoDB" id="10441428at2759"/>
<gene>
    <name evidence="1" type="ORF">H4R34_001080</name>
</gene>
<name>A0A9W8EAM9_9FUNG</name>
<reference evidence="1" key="1">
    <citation type="submission" date="2022-07" db="EMBL/GenBank/DDBJ databases">
        <title>Phylogenomic reconstructions and comparative analyses of Kickxellomycotina fungi.</title>
        <authorList>
            <person name="Reynolds N.K."/>
            <person name="Stajich J.E."/>
            <person name="Barry K."/>
            <person name="Grigoriev I.V."/>
            <person name="Crous P."/>
            <person name="Smith M.E."/>
        </authorList>
    </citation>
    <scope>NUCLEOTIDE SEQUENCE</scope>
    <source>
        <strain evidence="1">RSA 567</strain>
    </source>
</reference>
<evidence type="ECO:0000313" key="1">
    <source>
        <dbReference type="EMBL" id="KAJ1983748.1"/>
    </source>
</evidence>
<dbReference type="Proteomes" id="UP001151582">
    <property type="component" value="Unassembled WGS sequence"/>
</dbReference>
<comment type="caution">
    <text evidence="1">The sequence shown here is derived from an EMBL/GenBank/DDBJ whole genome shotgun (WGS) entry which is preliminary data.</text>
</comment>
<protein>
    <submittedName>
        <fullName evidence="1">Uncharacterized protein</fullName>
    </submittedName>
</protein>
<organism evidence="1 2">
    <name type="scientific">Dimargaris verticillata</name>
    <dbReference type="NCBI Taxonomy" id="2761393"/>
    <lineage>
        <taxon>Eukaryota</taxon>
        <taxon>Fungi</taxon>
        <taxon>Fungi incertae sedis</taxon>
        <taxon>Zoopagomycota</taxon>
        <taxon>Kickxellomycotina</taxon>
        <taxon>Dimargaritomycetes</taxon>
        <taxon>Dimargaritales</taxon>
        <taxon>Dimargaritaceae</taxon>
        <taxon>Dimargaris</taxon>
    </lineage>
</organism>
<dbReference type="EMBL" id="JANBQB010000042">
    <property type="protein sequence ID" value="KAJ1983748.1"/>
    <property type="molecule type" value="Genomic_DNA"/>
</dbReference>
<evidence type="ECO:0000313" key="2">
    <source>
        <dbReference type="Proteomes" id="UP001151582"/>
    </source>
</evidence>
<proteinExistence type="predicted"/>
<sequence>MGAHRLVYATYSQTVYVRGQPLALRALEVQVETNLTDLFDRLCMATASNSLSPLGSQSELVEGLCGPAVLMSSLTLSPWPSPVSSPALKLIDTCTDWDSEASTLASEDDSPLGTSLDTDFDSSFDSDKFDDVTVETTSDDGDWSDAMDQLVVRLESCALSAHPYRPMAAYSILMEIV</sequence>
<accession>A0A9W8EAM9</accession>